<organism evidence="2 3">
    <name type="scientific">Magnetofaba australis IT-1</name>
    <dbReference type="NCBI Taxonomy" id="1434232"/>
    <lineage>
        <taxon>Bacteria</taxon>
        <taxon>Pseudomonadati</taxon>
        <taxon>Pseudomonadota</taxon>
        <taxon>Magnetococcia</taxon>
        <taxon>Magnetococcales</taxon>
        <taxon>Magnetococcaceae</taxon>
        <taxon>Magnetofaba</taxon>
    </lineage>
</organism>
<dbReference type="SUPFAM" id="SSF81301">
    <property type="entry name" value="Nucleotidyltransferase"/>
    <property type="match status" value="1"/>
</dbReference>
<protein>
    <submittedName>
        <fullName evidence="2">Putative DNA polymerase beta domain-containing protein</fullName>
    </submittedName>
</protein>
<evidence type="ECO:0000259" key="1">
    <source>
        <dbReference type="Pfam" id="PF18765"/>
    </source>
</evidence>
<dbReference type="Gene3D" id="3.30.460.10">
    <property type="entry name" value="Beta Polymerase, domain 2"/>
    <property type="match status" value="1"/>
</dbReference>
<proteinExistence type="predicted"/>
<dbReference type="InterPro" id="IPR043519">
    <property type="entry name" value="NT_sf"/>
</dbReference>
<feature type="domain" description="Polymerase beta nucleotidyltransferase" evidence="1">
    <location>
        <begin position="23"/>
        <end position="97"/>
    </location>
</feature>
<accession>A0A1Y2KD04</accession>
<keyword evidence="3" id="KW-1185">Reference proteome</keyword>
<sequence>MELTDAQRQMVVALAQRHLPNVEIWAYGSRVDGTARAASDLDLAAFVEPGQEAAAQELREAYEQSDLPFRVDLLLWRELPESFQQAIIANHVVLTSSRHGQKS</sequence>
<dbReference type="Pfam" id="PF18765">
    <property type="entry name" value="Polbeta"/>
    <property type="match status" value="1"/>
</dbReference>
<gene>
    <name evidence="2" type="ORF">MAIT1_02851</name>
</gene>
<reference evidence="2 3" key="1">
    <citation type="journal article" date="2016" name="BMC Genomics">
        <title>Combined genomic and structural analyses of a cultured magnetotactic bacterium reveals its niche adaptation to a dynamic environment.</title>
        <authorList>
            <person name="Araujo A.C."/>
            <person name="Morillo V."/>
            <person name="Cypriano J."/>
            <person name="Teixeira L.C."/>
            <person name="Leao P."/>
            <person name="Lyra S."/>
            <person name="Almeida L.G."/>
            <person name="Bazylinski D.A."/>
            <person name="Vasconcellos A.T."/>
            <person name="Abreu F."/>
            <person name="Lins U."/>
        </authorList>
    </citation>
    <scope>NUCLEOTIDE SEQUENCE [LARGE SCALE GENOMIC DNA]</scope>
    <source>
        <strain evidence="2 3">IT-1</strain>
    </source>
</reference>
<dbReference type="STRING" id="1434232.MAIT1_02851"/>
<dbReference type="AlphaFoldDB" id="A0A1Y2KD04"/>
<evidence type="ECO:0000313" key="3">
    <source>
        <dbReference type="Proteomes" id="UP000194003"/>
    </source>
</evidence>
<name>A0A1Y2KD04_9PROT</name>
<dbReference type="InterPro" id="IPR041633">
    <property type="entry name" value="Polbeta"/>
</dbReference>
<dbReference type="CDD" id="cd05403">
    <property type="entry name" value="NT_KNTase_like"/>
    <property type="match status" value="1"/>
</dbReference>
<evidence type="ECO:0000313" key="2">
    <source>
        <dbReference type="EMBL" id="OSM08775.1"/>
    </source>
</evidence>
<dbReference type="Proteomes" id="UP000194003">
    <property type="component" value="Unassembled WGS sequence"/>
</dbReference>
<comment type="caution">
    <text evidence="2">The sequence shown here is derived from an EMBL/GenBank/DDBJ whole genome shotgun (WGS) entry which is preliminary data.</text>
</comment>
<dbReference type="EMBL" id="LVJN01000001">
    <property type="protein sequence ID" value="OSM08775.1"/>
    <property type="molecule type" value="Genomic_DNA"/>
</dbReference>